<sequence>MLYLWYFGNMLYGAFAVADHLLIGLIIQPQLFALFTLINLLQCYHYGYKWRPLAVALATIGLVTAYTALHVGIYYALKAPLDNGNNRIKTAMGVLPAVFIALGFFPQYYVSIKSRSVEMSNFFIALDISGGVFSTLSLAFGYEFDYVASITYLVVVLLDLVLLALKYLFKWTKRSRCQIVTKTADTDTLTVAESAMPKTGFLYD</sequence>
<evidence type="ECO:0000313" key="2">
    <source>
        <dbReference type="Proteomes" id="UP001145114"/>
    </source>
</evidence>
<gene>
    <name evidence="1" type="ORF">EV182_001588</name>
</gene>
<organism evidence="1 2">
    <name type="scientific">Spiromyces aspiralis</name>
    <dbReference type="NCBI Taxonomy" id="68401"/>
    <lineage>
        <taxon>Eukaryota</taxon>
        <taxon>Fungi</taxon>
        <taxon>Fungi incertae sedis</taxon>
        <taxon>Zoopagomycota</taxon>
        <taxon>Kickxellomycotina</taxon>
        <taxon>Kickxellomycetes</taxon>
        <taxon>Kickxellales</taxon>
        <taxon>Kickxellaceae</taxon>
        <taxon>Spiromyces</taxon>
    </lineage>
</organism>
<name>A0ACC1HLT8_9FUNG</name>
<dbReference type="EMBL" id="JAMZIH010005387">
    <property type="protein sequence ID" value="KAJ1675274.1"/>
    <property type="molecule type" value="Genomic_DNA"/>
</dbReference>
<comment type="caution">
    <text evidence="1">The sequence shown here is derived from an EMBL/GenBank/DDBJ whole genome shotgun (WGS) entry which is preliminary data.</text>
</comment>
<feature type="non-terminal residue" evidence="1">
    <location>
        <position position="204"/>
    </location>
</feature>
<dbReference type="Proteomes" id="UP001145114">
    <property type="component" value="Unassembled WGS sequence"/>
</dbReference>
<evidence type="ECO:0000313" key="1">
    <source>
        <dbReference type="EMBL" id="KAJ1675274.1"/>
    </source>
</evidence>
<keyword evidence="2" id="KW-1185">Reference proteome</keyword>
<accession>A0ACC1HLT8</accession>
<protein>
    <submittedName>
        <fullName evidence="1">Uncharacterized protein</fullName>
    </submittedName>
</protein>
<proteinExistence type="predicted"/>
<reference evidence="1" key="1">
    <citation type="submission" date="2022-06" db="EMBL/GenBank/DDBJ databases">
        <title>Phylogenomic reconstructions and comparative analyses of Kickxellomycotina fungi.</title>
        <authorList>
            <person name="Reynolds N.K."/>
            <person name="Stajich J.E."/>
            <person name="Barry K."/>
            <person name="Grigoriev I.V."/>
            <person name="Crous P."/>
            <person name="Smith M.E."/>
        </authorList>
    </citation>
    <scope>NUCLEOTIDE SEQUENCE</scope>
    <source>
        <strain evidence="1">RSA 2271</strain>
    </source>
</reference>